<organism evidence="1 2">
    <name type="scientific">Phyllobacterium myrsinacearum</name>
    <dbReference type="NCBI Taxonomy" id="28101"/>
    <lineage>
        <taxon>Bacteria</taxon>
        <taxon>Pseudomonadati</taxon>
        <taxon>Pseudomonadota</taxon>
        <taxon>Alphaproteobacteria</taxon>
        <taxon>Hyphomicrobiales</taxon>
        <taxon>Phyllobacteriaceae</taxon>
        <taxon>Phyllobacterium</taxon>
    </lineage>
</organism>
<evidence type="ECO:0000313" key="1">
    <source>
        <dbReference type="EMBL" id="MBA8878920.1"/>
    </source>
</evidence>
<dbReference type="Proteomes" id="UP000549052">
    <property type="component" value="Unassembled WGS sequence"/>
</dbReference>
<dbReference type="EMBL" id="JACGXN010000003">
    <property type="protein sequence ID" value="MBA8878920.1"/>
    <property type="molecule type" value="Genomic_DNA"/>
</dbReference>
<sequence length="74" mass="8320">MHTLRCCLKRQRNTVMICASKPAHSTIFLIKDWTPSRVAELPDIGGIRTLFSSLPCFVPRAGKHDHLNSLVHPV</sequence>
<protein>
    <submittedName>
        <fullName evidence="1">Uncharacterized protein</fullName>
    </submittedName>
</protein>
<keyword evidence="2" id="KW-1185">Reference proteome</keyword>
<proteinExistence type="predicted"/>
<gene>
    <name evidence="1" type="ORF">FHW16_002638</name>
</gene>
<dbReference type="AlphaFoldDB" id="A0A839EQM3"/>
<reference evidence="1 2" key="1">
    <citation type="submission" date="2020-07" db="EMBL/GenBank/DDBJ databases">
        <title>Genomic Encyclopedia of Type Strains, Phase IV (KMG-V): Genome sequencing to study the core and pangenomes of soil and plant-associated prokaryotes.</title>
        <authorList>
            <person name="Whitman W."/>
        </authorList>
    </citation>
    <scope>NUCLEOTIDE SEQUENCE [LARGE SCALE GENOMIC DNA]</scope>
    <source>
        <strain evidence="1 2">AN3</strain>
    </source>
</reference>
<name>A0A839EQM3_9HYPH</name>
<comment type="caution">
    <text evidence="1">The sequence shown here is derived from an EMBL/GenBank/DDBJ whole genome shotgun (WGS) entry which is preliminary data.</text>
</comment>
<evidence type="ECO:0000313" key="2">
    <source>
        <dbReference type="Proteomes" id="UP000549052"/>
    </source>
</evidence>
<accession>A0A839EQM3</accession>